<evidence type="ECO:0000259" key="1">
    <source>
        <dbReference type="Pfam" id="PF13229"/>
    </source>
</evidence>
<protein>
    <recommendedName>
        <fullName evidence="1">Right handed beta helix domain-containing protein</fullName>
    </recommendedName>
</protein>
<dbReference type="InterPro" id="IPR012334">
    <property type="entry name" value="Pectin_lyas_fold"/>
</dbReference>
<dbReference type="AlphaFoldDB" id="X1R6C3"/>
<feature type="domain" description="Right handed beta helix" evidence="1">
    <location>
        <begin position="2"/>
        <end position="47"/>
    </location>
</feature>
<sequence length="62" mass="6994">EHCLIENNSVSNNGDDGIYFQDDIYGNSTVLIENNSISNNHMGINFFADIENSAVEIVWNSW</sequence>
<proteinExistence type="predicted"/>
<dbReference type="InterPro" id="IPR039448">
    <property type="entry name" value="Beta_helix"/>
</dbReference>
<dbReference type="Gene3D" id="2.160.20.10">
    <property type="entry name" value="Single-stranded right-handed beta-helix, Pectin lyase-like"/>
    <property type="match status" value="1"/>
</dbReference>
<accession>X1R6C3</accession>
<feature type="non-terminal residue" evidence="2">
    <location>
        <position position="1"/>
    </location>
</feature>
<reference evidence="2" key="1">
    <citation type="journal article" date="2014" name="Front. Microbiol.">
        <title>High frequency of phylogenetically diverse reductive dehalogenase-homologous genes in deep subseafloor sedimentary metagenomes.</title>
        <authorList>
            <person name="Kawai M."/>
            <person name="Futagami T."/>
            <person name="Toyoda A."/>
            <person name="Takaki Y."/>
            <person name="Nishi S."/>
            <person name="Hori S."/>
            <person name="Arai W."/>
            <person name="Tsubouchi T."/>
            <person name="Morono Y."/>
            <person name="Uchiyama I."/>
            <person name="Ito T."/>
            <person name="Fujiyama A."/>
            <person name="Inagaki F."/>
            <person name="Takami H."/>
        </authorList>
    </citation>
    <scope>NUCLEOTIDE SEQUENCE</scope>
    <source>
        <strain evidence="2">Expedition CK06-06</strain>
    </source>
</reference>
<comment type="caution">
    <text evidence="2">The sequence shown here is derived from an EMBL/GenBank/DDBJ whole genome shotgun (WGS) entry which is preliminary data.</text>
</comment>
<organism evidence="2">
    <name type="scientific">marine sediment metagenome</name>
    <dbReference type="NCBI Taxonomy" id="412755"/>
    <lineage>
        <taxon>unclassified sequences</taxon>
        <taxon>metagenomes</taxon>
        <taxon>ecological metagenomes</taxon>
    </lineage>
</organism>
<dbReference type="InterPro" id="IPR022441">
    <property type="entry name" value="Para_beta_helix_rpt-2"/>
</dbReference>
<evidence type="ECO:0000313" key="2">
    <source>
        <dbReference type="EMBL" id="GAI58685.1"/>
    </source>
</evidence>
<dbReference type="InterPro" id="IPR011050">
    <property type="entry name" value="Pectin_lyase_fold/virulence"/>
</dbReference>
<dbReference type="NCBIfam" id="TIGR03804">
    <property type="entry name" value="para_beta_helix"/>
    <property type="match status" value="1"/>
</dbReference>
<dbReference type="Pfam" id="PF13229">
    <property type="entry name" value="Beta_helix"/>
    <property type="match status" value="1"/>
</dbReference>
<name>X1R6C3_9ZZZZ</name>
<gene>
    <name evidence="2" type="ORF">S06H3_55710</name>
</gene>
<dbReference type="SUPFAM" id="SSF51126">
    <property type="entry name" value="Pectin lyase-like"/>
    <property type="match status" value="1"/>
</dbReference>
<dbReference type="EMBL" id="BARV01035742">
    <property type="protein sequence ID" value="GAI58685.1"/>
    <property type="molecule type" value="Genomic_DNA"/>
</dbReference>